<evidence type="ECO:0000256" key="1">
    <source>
        <dbReference type="ARBA" id="ARBA00001946"/>
    </source>
</evidence>
<feature type="transmembrane region" description="Helical" evidence="3">
    <location>
        <begin position="6"/>
        <end position="31"/>
    </location>
</feature>
<dbReference type="AlphaFoldDB" id="A0A2D0ACQ5"/>
<dbReference type="CDD" id="cd06225">
    <property type="entry name" value="HAMP"/>
    <property type="match status" value="1"/>
</dbReference>
<evidence type="ECO:0000313" key="8">
    <source>
        <dbReference type="EMBL" id="OWP49440.1"/>
    </source>
</evidence>
<dbReference type="Pfam" id="PF05228">
    <property type="entry name" value="CHASE4"/>
    <property type="match status" value="1"/>
</dbReference>
<dbReference type="SUPFAM" id="SSF158472">
    <property type="entry name" value="HAMP domain-like"/>
    <property type="match status" value="1"/>
</dbReference>
<reference evidence="8 9" key="1">
    <citation type="submission" date="2017-06" db="EMBL/GenBank/DDBJ databases">
        <title>Draft genome of Pseudomonas nitroreducens DF05.</title>
        <authorList>
            <person name="Iyer R."/>
        </authorList>
    </citation>
    <scope>NUCLEOTIDE SEQUENCE [LARGE SCALE GENOMIC DNA]</scope>
    <source>
        <strain evidence="8 9">DF05</strain>
    </source>
</reference>
<feature type="domain" description="GGDEF" evidence="7">
    <location>
        <begin position="510"/>
        <end position="642"/>
    </location>
</feature>
<dbReference type="InterPro" id="IPR001610">
    <property type="entry name" value="PAC"/>
</dbReference>
<keyword evidence="3" id="KW-1133">Transmembrane helix</keyword>
<dbReference type="InterPro" id="IPR007892">
    <property type="entry name" value="CHASE4"/>
</dbReference>
<feature type="domain" description="PAS" evidence="4">
    <location>
        <begin position="357"/>
        <end position="427"/>
    </location>
</feature>
<evidence type="ECO:0000259" key="5">
    <source>
        <dbReference type="PROSITE" id="PS50113"/>
    </source>
</evidence>
<proteinExistence type="predicted"/>
<dbReference type="SMART" id="SM00091">
    <property type="entry name" value="PAS"/>
    <property type="match status" value="1"/>
</dbReference>
<dbReference type="STRING" id="46680.GCA_000807755_00997"/>
<sequence length="643" mass="72164">MNLRARLLWLCLPLFVASLAGVWLLSDLILLDRFDRGDRQRLADEVRIVHNRVAYEKQRNLDVVHSYAWWDASYRFMRLPQANFVEENLDQDLLGILGFDYVLYVDRKGRIVAQQWKLDGLARRFPQQKVPDANQLRQGILRTALELGALDIEGDPRHSLDQLLQIEGLPQLLLSYPISNSAGTAEPAGVVIAGVLLDSARMSSLQTQMGASLRLAQDPVQGNDWRTLNIPTGRGATLISPRRLLDENNQQMSLLYLDSRGRAQLRLELTSPRPLYQQGRQSVRLFLYLTIGLLGGATLLAYVALEFRIIRRVSTMNREVAVIGQDDAPSRLGPQGADELGQLASEMNHMLDRLEQSEARDRAILDAIRDGFFEMDTQGIILTLNPALCRMLGYSAEQLAGQHFGILLQEADLLRARSLYEQARDDEQETTFSAPFKRRDGRLVSCETRLSAIRDAQGGFQGFRGILRDISDQVAYQKQLLDLAYRDTLTGLGNRKAFNEQLQQAVVHANRVALLYIDLDRFKQVNDRFGHAIGDALLGTVGERMRSSLRQPDQAFRLGGDEFAVLLENAEPDQAEALGTRLLAVLGAQYHLGGQVVDFVTPSIGIAFYPQDAGDADALTRAADIAMYQAKQERNRCYRYTVA</sequence>
<dbReference type="Pfam" id="PF00989">
    <property type="entry name" value="PAS"/>
    <property type="match status" value="1"/>
</dbReference>
<keyword evidence="3" id="KW-0812">Transmembrane</keyword>
<dbReference type="eggNOG" id="COG3322">
    <property type="taxonomic scope" value="Bacteria"/>
</dbReference>
<dbReference type="GO" id="GO:0003824">
    <property type="term" value="F:catalytic activity"/>
    <property type="evidence" value="ECO:0007669"/>
    <property type="project" value="UniProtKB-ARBA"/>
</dbReference>
<dbReference type="NCBIfam" id="TIGR00254">
    <property type="entry name" value="GGDEF"/>
    <property type="match status" value="1"/>
</dbReference>
<dbReference type="Gene3D" id="6.10.340.10">
    <property type="match status" value="1"/>
</dbReference>
<comment type="subcellular location">
    <subcellularLocation>
        <location evidence="2">Cell inner membrane</location>
    </subcellularLocation>
</comment>
<evidence type="ECO:0000313" key="9">
    <source>
        <dbReference type="Proteomes" id="UP000198145"/>
    </source>
</evidence>
<dbReference type="Pfam" id="PF00672">
    <property type="entry name" value="HAMP"/>
    <property type="match status" value="1"/>
</dbReference>
<dbReference type="GO" id="GO:0005886">
    <property type="term" value="C:plasma membrane"/>
    <property type="evidence" value="ECO:0007669"/>
    <property type="project" value="UniProtKB-SubCell"/>
</dbReference>
<name>A0A2D0ACQ5_PSENT</name>
<dbReference type="InterPro" id="IPR000014">
    <property type="entry name" value="PAS"/>
</dbReference>
<dbReference type="InterPro" id="IPR052163">
    <property type="entry name" value="DGC-Regulatory_Protein"/>
</dbReference>
<dbReference type="InterPro" id="IPR043128">
    <property type="entry name" value="Rev_trsase/Diguanyl_cyclase"/>
</dbReference>
<dbReference type="CDD" id="cd01949">
    <property type="entry name" value="GGDEF"/>
    <property type="match status" value="1"/>
</dbReference>
<dbReference type="InterPro" id="IPR003660">
    <property type="entry name" value="HAMP_dom"/>
</dbReference>
<dbReference type="PROSITE" id="PS50887">
    <property type="entry name" value="GGDEF"/>
    <property type="match status" value="1"/>
</dbReference>
<feature type="domain" description="PAC" evidence="5">
    <location>
        <begin position="430"/>
        <end position="482"/>
    </location>
</feature>
<dbReference type="PROSITE" id="PS50885">
    <property type="entry name" value="HAMP"/>
    <property type="match status" value="1"/>
</dbReference>
<dbReference type="InterPro" id="IPR000160">
    <property type="entry name" value="GGDEF_dom"/>
</dbReference>
<dbReference type="CDD" id="cd00130">
    <property type="entry name" value="PAS"/>
    <property type="match status" value="1"/>
</dbReference>
<evidence type="ECO:0000259" key="4">
    <source>
        <dbReference type="PROSITE" id="PS50112"/>
    </source>
</evidence>
<gene>
    <name evidence="8" type="ORF">CEG18_17910</name>
</gene>
<evidence type="ECO:0000259" key="6">
    <source>
        <dbReference type="PROSITE" id="PS50885"/>
    </source>
</evidence>
<keyword evidence="3" id="KW-0472">Membrane</keyword>
<dbReference type="InterPro" id="IPR035965">
    <property type="entry name" value="PAS-like_dom_sf"/>
</dbReference>
<accession>A0A2D0ACQ5</accession>
<dbReference type="SMART" id="SM00304">
    <property type="entry name" value="HAMP"/>
    <property type="match status" value="1"/>
</dbReference>
<dbReference type="SMART" id="SM00267">
    <property type="entry name" value="GGDEF"/>
    <property type="match status" value="1"/>
</dbReference>
<dbReference type="eggNOG" id="COG2199">
    <property type="taxonomic scope" value="Bacteria"/>
</dbReference>
<evidence type="ECO:0000256" key="3">
    <source>
        <dbReference type="SAM" id="Phobius"/>
    </source>
</evidence>
<dbReference type="FunFam" id="3.30.70.270:FF:000001">
    <property type="entry name" value="Diguanylate cyclase domain protein"/>
    <property type="match status" value="1"/>
</dbReference>
<dbReference type="Gene3D" id="3.30.70.270">
    <property type="match status" value="1"/>
</dbReference>
<feature type="domain" description="HAMP" evidence="6">
    <location>
        <begin position="307"/>
        <end position="359"/>
    </location>
</feature>
<dbReference type="Gene3D" id="3.30.450.20">
    <property type="entry name" value="PAS domain"/>
    <property type="match status" value="1"/>
</dbReference>
<dbReference type="InterPro" id="IPR000700">
    <property type="entry name" value="PAS-assoc_C"/>
</dbReference>
<dbReference type="PROSITE" id="PS50113">
    <property type="entry name" value="PAC"/>
    <property type="match status" value="1"/>
</dbReference>
<dbReference type="RefSeq" id="WP_088419372.1">
    <property type="nucleotide sequence ID" value="NZ_NJBA01000006.1"/>
</dbReference>
<dbReference type="NCBIfam" id="TIGR00229">
    <property type="entry name" value="sensory_box"/>
    <property type="match status" value="1"/>
</dbReference>
<evidence type="ECO:0000259" key="7">
    <source>
        <dbReference type="PROSITE" id="PS50887"/>
    </source>
</evidence>
<dbReference type="SUPFAM" id="SSF55073">
    <property type="entry name" value="Nucleotide cyclase"/>
    <property type="match status" value="1"/>
</dbReference>
<dbReference type="InterPro" id="IPR013767">
    <property type="entry name" value="PAS_fold"/>
</dbReference>
<comment type="caution">
    <text evidence="8">The sequence shown here is derived from an EMBL/GenBank/DDBJ whole genome shotgun (WGS) entry which is preliminary data.</text>
</comment>
<protein>
    <submittedName>
        <fullName evidence="8">PAS sensor protein</fullName>
    </submittedName>
</protein>
<dbReference type="GO" id="GO:0006355">
    <property type="term" value="P:regulation of DNA-templated transcription"/>
    <property type="evidence" value="ECO:0007669"/>
    <property type="project" value="InterPro"/>
</dbReference>
<dbReference type="InterPro" id="IPR029787">
    <property type="entry name" value="Nucleotide_cyclase"/>
</dbReference>
<feature type="transmembrane region" description="Helical" evidence="3">
    <location>
        <begin position="285"/>
        <end position="305"/>
    </location>
</feature>
<dbReference type="PANTHER" id="PTHR46663">
    <property type="entry name" value="DIGUANYLATE CYCLASE DGCT-RELATED"/>
    <property type="match status" value="1"/>
</dbReference>
<dbReference type="SMART" id="SM00086">
    <property type="entry name" value="PAC"/>
    <property type="match status" value="1"/>
</dbReference>
<dbReference type="Proteomes" id="UP000198145">
    <property type="component" value="Unassembled WGS sequence"/>
</dbReference>
<dbReference type="eggNOG" id="COG5002">
    <property type="taxonomic scope" value="Bacteria"/>
</dbReference>
<dbReference type="PANTHER" id="PTHR46663:SF4">
    <property type="entry name" value="DIGUANYLATE CYCLASE DGCT-RELATED"/>
    <property type="match status" value="1"/>
</dbReference>
<dbReference type="Pfam" id="PF00990">
    <property type="entry name" value="GGDEF"/>
    <property type="match status" value="1"/>
</dbReference>
<evidence type="ECO:0000256" key="2">
    <source>
        <dbReference type="ARBA" id="ARBA00004533"/>
    </source>
</evidence>
<dbReference type="EMBL" id="NJBA01000006">
    <property type="protein sequence ID" value="OWP49440.1"/>
    <property type="molecule type" value="Genomic_DNA"/>
</dbReference>
<comment type="cofactor">
    <cofactor evidence="1">
        <name>Mg(2+)</name>
        <dbReference type="ChEBI" id="CHEBI:18420"/>
    </cofactor>
</comment>
<dbReference type="SUPFAM" id="SSF55785">
    <property type="entry name" value="PYP-like sensor domain (PAS domain)"/>
    <property type="match status" value="1"/>
</dbReference>
<dbReference type="PROSITE" id="PS50112">
    <property type="entry name" value="PAS"/>
    <property type="match status" value="1"/>
</dbReference>
<organism evidence="8 9">
    <name type="scientific">Pseudomonas nitroreducens</name>
    <dbReference type="NCBI Taxonomy" id="46680"/>
    <lineage>
        <taxon>Bacteria</taxon>
        <taxon>Pseudomonadati</taxon>
        <taxon>Pseudomonadota</taxon>
        <taxon>Gammaproteobacteria</taxon>
        <taxon>Pseudomonadales</taxon>
        <taxon>Pseudomonadaceae</taxon>
        <taxon>Pseudomonas</taxon>
    </lineage>
</organism>
<dbReference type="GO" id="GO:0007165">
    <property type="term" value="P:signal transduction"/>
    <property type="evidence" value="ECO:0007669"/>
    <property type="project" value="InterPro"/>
</dbReference>